<organism evidence="4 5">
    <name type="scientific">Datura stramonium</name>
    <name type="common">Jimsonweed</name>
    <name type="synonym">Common thornapple</name>
    <dbReference type="NCBI Taxonomy" id="4076"/>
    <lineage>
        <taxon>Eukaryota</taxon>
        <taxon>Viridiplantae</taxon>
        <taxon>Streptophyta</taxon>
        <taxon>Embryophyta</taxon>
        <taxon>Tracheophyta</taxon>
        <taxon>Spermatophyta</taxon>
        <taxon>Magnoliopsida</taxon>
        <taxon>eudicotyledons</taxon>
        <taxon>Gunneridae</taxon>
        <taxon>Pentapetalae</taxon>
        <taxon>asterids</taxon>
        <taxon>lamiids</taxon>
        <taxon>Solanales</taxon>
        <taxon>Solanaceae</taxon>
        <taxon>Solanoideae</taxon>
        <taxon>Datureae</taxon>
        <taxon>Datura</taxon>
    </lineage>
</organism>
<comment type="caution">
    <text evidence="4">The sequence shown here is derived from an EMBL/GenBank/DDBJ whole genome shotgun (WGS) entry which is preliminary data.</text>
</comment>
<reference evidence="4 5" key="1">
    <citation type="journal article" date="2021" name="BMC Genomics">
        <title>Datura genome reveals duplications of psychoactive alkaloid biosynthetic genes and high mutation rate following tissue culture.</title>
        <authorList>
            <person name="Rajewski A."/>
            <person name="Carter-House D."/>
            <person name="Stajich J."/>
            <person name="Litt A."/>
        </authorList>
    </citation>
    <scope>NUCLEOTIDE SEQUENCE [LARGE SCALE GENOMIC DNA]</scope>
    <source>
        <strain evidence="4">AR-01</strain>
    </source>
</reference>
<proteinExistence type="predicted"/>
<gene>
    <name evidence="4" type="ORF">HAX54_049440</name>
</gene>
<evidence type="ECO:0000256" key="1">
    <source>
        <dbReference type="ARBA" id="ARBA00022741"/>
    </source>
</evidence>
<dbReference type="PROSITE" id="PS50011">
    <property type="entry name" value="PROTEIN_KINASE_DOM"/>
    <property type="match status" value="1"/>
</dbReference>
<dbReference type="PANTHER" id="PTHR27001">
    <property type="entry name" value="OS01G0253100 PROTEIN"/>
    <property type="match status" value="1"/>
</dbReference>
<accession>A0ABS8WQ79</accession>
<evidence type="ECO:0000313" key="5">
    <source>
        <dbReference type="Proteomes" id="UP000823775"/>
    </source>
</evidence>
<dbReference type="PANTHER" id="PTHR27001:SF510">
    <property type="entry name" value="PROTEIN STRUBBELIG-RECEPTOR FAMILY 6"/>
    <property type="match status" value="1"/>
</dbReference>
<feature type="domain" description="Protein kinase" evidence="3">
    <location>
        <begin position="1"/>
        <end position="170"/>
    </location>
</feature>
<dbReference type="InterPro" id="IPR011009">
    <property type="entry name" value="Kinase-like_dom_sf"/>
</dbReference>
<keyword evidence="5" id="KW-1185">Reference proteome</keyword>
<protein>
    <recommendedName>
        <fullName evidence="3">Protein kinase domain-containing protein</fullName>
    </recommendedName>
</protein>
<evidence type="ECO:0000259" key="3">
    <source>
        <dbReference type="PROSITE" id="PS50011"/>
    </source>
</evidence>
<dbReference type="InterPro" id="IPR000719">
    <property type="entry name" value="Prot_kinase_dom"/>
</dbReference>
<evidence type="ECO:0000313" key="4">
    <source>
        <dbReference type="EMBL" id="MCE3051319.1"/>
    </source>
</evidence>
<keyword evidence="2" id="KW-0067">ATP-binding</keyword>
<dbReference type="EMBL" id="JACEIK010008374">
    <property type="protein sequence ID" value="MCE3051319.1"/>
    <property type="molecule type" value="Genomic_DNA"/>
</dbReference>
<keyword evidence="1" id="KW-0547">Nucleotide-binding</keyword>
<name>A0ABS8WQ79_DATST</name>
<dbReference type="Proteomes" id="UP000823775">
    <property type="component" value="Unassembled WGS sequence"/>
</dbReference>
<sequence length="170" mass="18636">MDIRSPSLVHKNIKSANILLDLELNPHLSDSGLANLIHDADQALNHNTGSGYGAPELDGQHLNSMILMPWHKMVDPTSKGLYPVKSISRFADVIALCVQPEPEFRPPMSEVVEALVRLVQRANMSKRGRIVLIGVQGGETDEQPTNLSSYVNIAFSIKCVSSLFFAVYGI</sequence>
<evidence type="ECO:0000256" key="2">
    <source>
        <dbReference type="ARBA" id="ARBA00022840"/>
    </source>
</evidence>
<dbReference type="Gene3D" id="1.10.510.10">
    <property type="entry name" value="Transferase(Phosphotransferase) domain 1"/>
    <property type="match status" value="2"/>
</dbReference>
<dbReference type="SUPFAM" id="SSF56112">
    <property type="entry name" value="Protein kinase-like (PK-like)"/>
    <property type="match status" value="1"/>
</dbReference>